<evidence type="ECO:0000256" key="1">
    <source>
        <dbReference type="SAM" id="MobiDB-lite"/>
    </source>
</evidence>
<sequence>MYLREARSSVDLSLAVPKSTEDLQAVALLCVTGLEMGDAALLQQYLGLYHGTVASQNIPDFDGTKHSDDNDDDPGDGDGDGDEDVEWLTGWNFVTDLYRGLEHLMAKFRPRRLSKHHSRTARSTALPTMFLVDFDPESKILLPLKDALENLPDRFRNAQPISTNVAMNRCGFQATNIVCTYQVRNFTHQPHDKAGL</sequence>
<evidence type="ECO:0000313" key="2">
    <source>
        <dbReference type="EMBL" id="CAK7234860.1"/>
    </source>
</evidence>
<feature type="compositionally biased region" description="Acidic residues" evidence="1">
    <location>
        <begin position="69"/>
        <end position="82"/>
    </location>
</feature>
<feature type="region of interest" description="Disordered" evidence="1">
    <location>
        <begin position="59"/>
        <end position="82"/>
    </location>
</feature>
<organism evidence="2 3">
    <name type="scientific">Sporothrix curviconia</name>
    <dbReference type="NCBI Taxonomy" id="1260050"/>
    <lineage>
        <taxon>Eukaryota</taxon>
        <taxon>Fungi</taxon>
        <taxon>Dikarya</taxon>
        <taxon>Ascomycota</taxon>
        <taxon>Pezizomycotina</taxon>
        <taxon>Sordariomycetes</taxon>
        <taxon>Sordariomycetidae</taxon>
        <taxon>Ophiostomatales</taxon>
        <taxon>Ophiostomataceae</taxon>
        <taxon>Sporothrix</taxon>
    </lineage>
</organism>
<reference evidence="2 3" key="1">
    <citation type="submission" date="2024-01" db="EMBL/GenBank/DDBJ databases">
        <authorList>
            <person name="Allen C."/>
            <person name="Tagirdzhanova G."/>
        </authorList>
    </citation>
    <scope>NUCLEOTIDE SEQUENCE [LARGE SCALE GENOMIC DNA]</scope>
</reference>
<proteinExistence type="predicted"/>
<protein>
    <submittedName>
        <fullName evidence="2">Uncharacterized protein</fullName>
    </submittedName>
</protein>
<gene>
    <name evidence="2" type="ORF">SCUCBS95973_009076</name>
</gene>
<dbReference type="EMBL" id="CAWUHB010000090">
    <property type="protein sequence ID" value="CAK7234860.1"/>
    <property type="molecule type" value="Genomic_DNA"/>
</dbReference>
<evidence type="ECO:0000313" key="3">
    <source>
        <dbReference type="Proteomes" id="UP001642405"/>
    </source>
</evidence>
<dbReference type="Proteomes" id="UP001642405">
    <property type="component" value="Unassembled WGS sequence"/>
</dbReference>
<keyword evidence="3" id="KW-1185">Reference proteome</keyword>
<accession>A0ABP0CV67</accession>
<name>A0ABP0CV67_9PEZI</name>
<comment type="caution">
    <text evidence="2">The sequence shown here is derived from an EMBL/GenBank/DDBJ whole genome shotgun (WGS) entry which is preliminary data.</text>
</comment>